<keyword evidence="4" id="KW-0245">EGF-like domain</keyword>
<dbReference type="GO" id="GO:0005524">
    <property type="term" value="F:ATP binding"/>
    <property type="evidence" value="ECO:0007669"/>
    <property type="project" value="UniProtKB-UniRule"/>
</dbReference>
<keyword evidence="12" id="KW-0472">Membrane</keyword>
<dbReference type="GO" id="GO:0016020">
    <property type="term" value="C:membrane"/>
    <property type="evidence" value="ECO:0007669"/>
    <property type="project" value="UniProtKB-SubCell"/>
</dbReference>
<dbReference type="InterPro" id="IPR025287">
    <property type="entry name" value="WAK_GUB"/>
</dbReference>
<dbReference type="Pfam" id="PF13947">
    <property type="entry name" value="GUB_WAK_bind"/>
    <property type="match status" value="1"/>
</dbReference>
<dbReference type="PROSITE" id="PS00107">
    <property type="entry name" value="PROTEIN_KINASE_ATP"/>
    <property type="match status" value="1"/>
</dbReference>
<dbReference type="InterPro" id="IPR001245">
    <property type="entry name" value="Ser-Thr/Tyr_kinase_cat_dom"/>
</dbReference>
<dbReference type="InterPro" id="IPR017441">
    <property type="entry name" value="Protein_kinase_ATP_BS"/>
</dbReference>
<feature type="chain" id="PRO_5004329086" description="non-specific serine/threonine protein kinase" evidence="19">
    <location>
        <begin position="21"/>
        <end position="657"/>
    </location>
</feature>
<evidence type="ECO:0000256" key="7">
    <source>
        <dbReference type="ARBA" id="ARBA00022729"/>
    </source>
</evidence>
<evidence type="ECO:0000256" key="9">
    <source>
        <dbReference type="ARBA" id="ARBA00022777"/>
    </source>
</evidence>
<dbReference type="EMBL" id="AF238474">
    <property type="protein sequence ID" value="AAF78018.1"/>
    <property type="molecule type" value="Genomic_DNA"/>
</dbReference>
<keyword evidence="3" id="KW-0723">Serine/threonine-protein kinase</keyword>
<evidence type="ECO:0000256" key="6">
    <source>
        <dbReference type="ARBA" id="ARBA00022692"/>
    </source>
</evidence>
<dbReference type="GO" id="GO:0004674">
    <property type="term" value="F:protein serine/threonine kinase activity"/>
    <property type="evidence" value="ECO:0007669"/>
    <property type="project" value="UniProtKB-KW"/>
</dbReference>
<dbReference type="SMART" id="SM00220">
    <property type="entry name" value="S_TKc"/>
    <property type="match status" value="1"/>
</dbReference>
<evidence type="ECO:0000256" key="14">
    <source>
        <dbReference type="ARBA" id="ARBA00023170"/>
    </source>
</evidence>
<accession>Q9LL55</accession>
<dbReference type="InterPro" id="IPR000719">
    <property type="entry name" value="Prot_kinase_dom"/>
</dbReference>
<keyword evidence="7 19" id="KW-0732">Signal</keyword>
<evidence type="ECO:0000256" key="5">
    <source>
        <dbReference type="ARBA" id="ARBA00022679"/>
    </source>
</evidence>
<keyword evidence="6" id="KW-0812">Transmembrane</keyword>
<gene>
    <name evidence="21" type="primary">RLG16</name>
</gene>
<dbReference type="FunFam" id="3.30.200.20:FF:000059">
    <property type="entry name" value="S-receptor-like serine/threonine-protein kinase"/>
    <property type="match status" value="1"/>
</dbReference>
<organism evidence="21">
    <name type="scientific">Oryza sativa</name>
    <name type="common">Rice</name>
    <dbReference type="NCBI Taxonomy" id="4530"/>
    <lineage>
        <taxon>Eukaryota</taxon>
        <taxon>Viridiplantae</taxon>
        <taxon>Streptophyta</taxon>
        <taxon>Embryophyta</taxon>
        <taxon>Tracheophyta</taxon>
        <taxon>Spermatophyta</taxon>
        <taxon>Magnoliopsida</taxon>
        <taxon>Liliopsida</taxon>
        <taxon>Poales</taxon>
        <taxon>Poaceae</taxon>
        <taxon>BOP clade</taxon>
        <taxon>Oryzoideae</taxon>
        <taxon>Oryzeae</taxon>
        <taxon>Oryzinae</taxon>
        <taxon>Oryza</taxon>
    </lineage>
</organism>
<dbReference type="InterPro" id="IPR008271">
    <property type="entry name" value="Ser/Thr_kinase_AS"/>
</dbReference>
<evidence type="ECO:0000256" key="4">
    <source>
        <dbReference type="ARBA" id="ARBA00022536"/>
    </source>
</evidence>
<sequence>MDFTNLLITVLLLLSPLKYESDVATASDDEDFFKTCSSQRCSKHGPEIRYPFRLSTQPPSCGAPGMQLSCSGQDTILDHPVLGSCKVTMIYYRHVIMNAIPLVDSLPHCPLQKLVSVNQSTAVYKPHTSEVASVVGCSRDSIDTNQYGIVGPTSCPSLANNASQFWYLAYPYTYMSILPLGCTIVSKDIPMPYSYDKNGPNFDISIFTETAKRVISTGETVFTWYTSNVTSICQQCEREGRRCGFSSQRESSILPASYVNRVETRTYPSYTTLVRKLCTCIFPAMLCKIIESGPRVTIIAATSSVGTFIVLSLIVATALYISLKSRYNEEIHLKVEMFLKTYGTSKPTRYTFSEVKKIARRFKDKLGHGAFGTVYKGELPNGVPVAVKMLENSVGEGQEFINEVATIGRIHHANIVRLLGFCSEGTRRALIYELMPNESLEKYIFPHGSNISRELLVPDKMLDIALGIARGMEYLHQGCNQRILHFDIKPHNILLDYSFNPKISDFGLAKLCARDQSIVTLTAARGTMGYIAPELYSRNFGAISYKSDVYSFGMLVLEMVSGRRNTDPPAENQNEFYFPEWVFERVMNGQDLVLTMETTQGEKEMVRQLAIVALWCIQWNPKDRPSMTKVVNMLTGRLQNLQVPPKPFISSQNQLVI</sequence>
<dbReference type="Pfam" id="PF07714">
    <property type="entry name" value="PK_Tyr_Ser-Thr"/>
    <property type="match status" value="1"/>
</dbReference>
<name>Q9LL55_ORYSA</name>
<keyword evidence="9 21" id="KW-0418">Kinase</keyword>
<keyword evidence="5" id="KW-0808">Transferase</keyword>
<evidence type="ECO:0000256" key="17">
    <source>
        <dbReference type="ARBA" id="ARBA00048679"/>
    </source>
</evidence>
<keyword evidence="8 18" id="KW-0547">Nucleotide-binding</keyword>
<evidence type="ECO:0000256" key="8">
    <source>
        <dbReference type="ARBA" id="ARBA00022741"/>
    </source>
</evidence>
<evidence type="ECO:0000259" key="20">
    <source>
        <dbReference type="PROSITE" id="PS50011"/>
    </source>
</evidence>
<dbReference type="EC" id="2.7.11.1" evidence="2"/>
<dbReference type="GO" id="GO:0030247">
    <property type="term" value="F:polysaccharide binding"/>
    <property type="evidence" value="ECO:0007669"/>
    <property type="project" value="InterPro"/>
</dbReference>
<dbReference type="FunFam" id="1.10.510.10:FF:000590">
    <property type="entry name" value="PR5-like receptor kinase"/>
    <property type="match status" value="1"/>
</dbReference>
<evidence type="ECO:0000313" key="21">
    <source>
        <dbReference type="EMBL" id="AAF78018.1"/>
    </source>
</evidence>
<evidence type="ECO:0000256" key="11">
    <source>
        <dbReference type="ARBA" id="ARBA00022989"/>
    </source>
</evidence>
<keyword evidence="14 21" id="KW-0675">Receptor</keyword>
<keyword evidence="10 18" id="KW-0067">ATP-binding</keyword>
<keyword evidence="15" id="KW-0325">Glycoprotein</keyword>
<dbReference type="AlphaFoldDB" id="Q9LL55"/>
<proteinExistence type="predicted"/>
<dbReference type="PROSITE" id="PS50011">
    <property type="entry name" value="PROTEIN_KINASE_DOM"/>
    <property type="match status" value="1"/>
</dbReference>
<evidence type="ECO:0000256" key="13">
    <source>
        <dbReference type="ARBA" id="ARBA00023157"/>
    </source>
</evidence>
<keyword evidence="13" id="KW-1015">Disulfide bond</keyword>
<feature type="signal peptide" evidence="19">
    <location>
        <begin position="1"/>
        <end position="20"/>
    </location>
</feature>
<feature type="binding site" evidence="18">
    <location>
        <position position="388"/>
    </location>
    <ligand>
        <name>ATP</name>
        <dbReference type="ChEBI" id="CHEBI:30616"/>
    </ligand>
</feature>
<dbReference type="InterPro" id="IPR011009">
    <property type="entry name" value="Kinase-like_dom_sf"/>
</dbReference>
<dbReference type="Gene3D" id="3.30.200.20">
    <property type="entry name" value="Phosphorylase Kinase, domain 1"/>
    <property type="match status" value="1"/>
</dbReference>
<feature type="domain" description="Protein kinase" evidence="20">
    <location>
        <begin position="360"/>
        <end position="649"/>
    </location>
</feature>
<dbReference type="PROSITE" id="PS00108">
    <property type="entry name" value="PROTEIN_KINASE_ST"/>
    <property type="match status" value="1"/>
</dbReference>
<keyword evidence="11" id="KW-1133">Transmembrane helix</keyword>
<evidence type="ECO:0000256" key="15">
    <source>
        <dbReference type="ARBA" id="ARBA00023180"/>
    </source>
</evidence>
<comment type="catalytic activity">
    <reaction evidence="16">
        <text>L-threonyl-[protein] + ATP = O-phospho-L-threonyl-[protein] + ADP + H(+)</text>
        <dbReference type="Rhea" id="RHEA:46608"/>
        <dbReference type="Rhea" id="RHEA-COMP:11060"/>
        <dbReference type="Rhea" id="RHEA-COMP:11605"/>
        <dbReference type="ChEBI" id="CHEBI:15378"/>
        <dbReference type="ChEBI" id="CHEBI:30013"/>
        <dbReference type="ChEBI" id="CHEBI:30616"/>
        <dbReference type="ChEBI" id="CHEBI:61977"/>
        <dbReference type="ChEBI" id="CHEBI:456216"/>
        <dbReference type="EC" id="2.7.11.1"/>
    </reaction>
</comment>
<dbReference type="SUPFAM" id="SSF56112">
    <property type="entry name" value="Protein kinase-like (PK-like)"/>
    <property type="match status" value="1"/>
</dbReference>
<evidence type="ECO:0000256" key="16">
    <source>
        <dbReference type="ARBA" id="ARBA00047899"/>
    </source>
</evidence>
<evidence type="ECO:0000256" key="12">
    <source>
        <dbReference type="ARBA" id="ARBA00023136"/>
    </source>
</evidence>
<dbReference type="InterPro" id="IPR045874">
    <property type="entry name" value="LRK10/LRL21-25-like"/>
</dbReference>
<dbReference type="Gene3D" id="1.10.510.10">
    <property type="entry name" value="Transferase(Phosphotransferase) domain 1"/>
    <property type="match status" value="1"/>
</dbReference>
<evidence type="ECO:0000256" key="1">
    <source>
        <dbReference type="ARBA" id="ARBA00004479"/>
    </source>
</evidence>
<comment type="catalytic activity">
    <reaction evidence="17">
        <text>L-seryl-[protein] + ATP = O-phospho-L-seryl-[protein] + ADP + H(+)</text>
        <dbReference type="Rhea" id="RHEA:17989"/>
        <dbReference type="Rhea" id="RHEA-COMP:9863"/>
        <dbReference type="Rhea" id="RHEA-COMP:11604"/>
        <dbReference type="ChEBI" id="CHEBI:15378"/>
        <dbReference type="ChEBI" id="CHEBI:29999"/>
        <dbReference type="ChEBI" id="CHEBI:30616"/>
        <dbReference type="ChEBI" id="CHEBI:83421"/>
        <dbReference type="ChEBI" id="CHEBI:456216"/>
        <dbReference type="EC" id="2.7.11.1"/>
    </reaction>
</comment>
<dbReference type="PANTHER" id="PTHR27009">
    <property type="entry name" value="RUST RESISTANCE KINASE LR10-RELATED"/>
    <property type="match status" value="1"/>
</dbReference>
<protein>
    <recommendedName>
        <fullName evidence="2">non-specific serine/threonine protein kinase</fullName>
        <ecNumber evidence="2">2.7.11.1</ecNumber>
    </recommendedName>
</protein>
<evidence type="ECO:0000256" key="10">
    <source>
        <dbReference type="ARBA" id="ARBA00022840"/>
    </source>
</evidence>
<evidence type="ECO:0000256" key="19">
    <source>
        <dbReference type="SAM" id="SignalP"/>
    </source>
</evidence>
<comment type="subcellular location">
    <subcellularLocation>
        <location evidence="1">Membrane</location>
        <topology evidence="1">Single-pass type I membrane protein</topology>
    </subcellularLocation>
</comment>
<reference evidence="21" key="1">
    <citation type="submission" date="2000-02" db="EMBL/GenBank/DDBJ databases">
        <title>Molecular analysis of receptor-like kinase in rice.</title>
        <authorList>
            <person name="Yun C.-H."/>
            <person name="Lee G.-R."/>
            <person name="Kim H.-I."/>
        </authorList>
    </citation>
    <scope>NUCLEOTIDE SEQUENCE</scope>
</reference>
<evidence type="ECO:0000256" key="18">
    <source>
        <dbReference type="PROSITE-ProRule" id="PRU10141"/>
    </source>
</evidence>
<evidence type="ECO:0000256" key="3">
    <source>
        <dbReference type="ARBA" id="ARBA00022527"/>
    </source>
</evidence>
<evidence type="ECO:0000256" key="2">
    <source>
        <dbReference type="ARBA" id="ARBA00012513"/>
    </source>
</evidence>